<dbReference type="PANTHER" id="PTHR10218">
    <property type="entry name" value="GTP-BINDING PROTEIN ALPHA SUBUNIT"/>
    <property type="match status" value="1"/>
</dbReference>
<dbReference type="SUPFAM" id="SSF52540">
    <property type="entry name" value="P-loop containing nucleoside triphosphate hydrolases"/>
    <property type="match status" value="1"/>
</dbReference>
<name>A0ABQ8FK87_9FUNG</name>
<keyword evidence="6" id="KW-1185">Reference proteome</keyword>
<dbReference type="InterPro" id="IPR027417">
    <property type="entry name" value="P-loop_NTPase"/>
</dbReference>
<evidence type="ECO:0000313" key="6">
    <source>
        <dbReference type="Proteomes" id="UP001648503"/>
    </source>
</evidence>
<keyword evidence="2" id="KW-0547">Nucleotide-binding</keyword>
<sequence length="368" mass="41923">MADPSALKMEHNAERARSLQIDRMIEADRRIFAKLKDEPQVLVLGSGDSGKTTFMKQIKILHGPGYAKMERSAYRAQILENIRDSFLATAACLQHSQVQFSDPQLMKCMTAILDFYITQSPDDRDILPANLARDIQDVWGDSGLQRALAETDKSRLQIQDTAGYFLSQACRFADEKSLPTNDDIVRIRSPTLQITESEYKIDNINFHFYDVGGQLKHRKQWVPYFDHVHTVIFVVSLACYDQMLAEDETINRMHDALGLFEEVCNNPLLRKIPVTLFLNKKDLFETKIHISPIGNYFPDFSASPILAKGTQFFDKKFRDKLMVDESSNHQKRNMFTHVTCCTDTSAMGVIIVTVMDSILQRGLESIGI</sequence>
<dbReference type="PRINTS" id="PR00318">
    <property type="entry name" value="GPROTEINA"/>
</dbReference>
<keyword evidence="3" id="KW-0342">GTP-binding</keyword>
<dbReference type="SMART" id="SM00275">
    <property type="entry name" value="G_alpha"/>
    <property type="match status" value="1"/>
</dbReference>
<dbReference type="Gene3D" id="3.40.50.300">
    <property type="entry name" value="P-loop containing nucleotide triphosphate hydrolases"/>
    <property type="match status" value="1"/>
</dbReference>
<dbReference type="PROSITE" id="PS51882">
    <property type="entry name" value="G_ALPHA"/>
    <property type="match status" value="1"/>
</dbReference>
<dbReference type="PANTHER" id="PTHR10218:SF302">
    <property type="entry name" value="GUANINE NUCLEOTIDE-BINDING PROTEIN ALPHA-5 SUBUNIT"/>
    <property type="match status" value="1"/>
</dbReference>
<dbReference type="Gene3D" id="1.10.400.10">
    <property type="entry name" value="GI Alpha 1, domain 2-like"/>
    <property type="match status" value="1"/>
</dbReference>
<dbReference type="CDD" id="cd00066">
    <property type="entry name" value="G-alpha"/>
    <property type="match status" value="1"/>
</dbReference>
<accession>A0ABQ8FK87</accession>
<dbReference type="EMBL" id="JAFCIX010000060">
    <property type="protein sequence ID" value="KAH6599769.1"/>
    <property type="molecule type" value="Genomic_DNA"/>
</dbReference>
<evidence type="ECO:0000256" key="1">
    <source>
        <dbReference type="ARBA" id="ARBA00022723"/>
    </source>
</evidence>
<organism evidence="5 6">
    <name type="scientific">Batrachochytrium salamandrivorans</name>
    <dbReference type="NCBI Taxonomy" id="1357716"/>
    <lineage>
        <taxon>Eukaryota</taxon>
        <taxon>Fungi</taxon>
        <taxon>Fungi incertae sedis</taxon>
        <taxon>Chytridiomycota</taxon>
        <taxon>Chytridiomycota incertae sedis</taxon>
        <taxon>Chytridiomycetes</taxon>
        <taxon>Rhizophydiales</taxon>
        <taxon>Rhizophydiales incertae sedis</taxon>
        <taxon>Batrachochytrium</taxon>
    </lineage>
</organism>
<evidence type="ECO:0000256" key="2">
    <source>
        <dbReference type="ARBA" id="ARBA00022741"/>
    </source>
</evidence>
<proteinExistence type="predicted"/>
<dbReference type="Pfam" id="PF00503">
    <property type="entry name" value="G-alpha"/>
    <property type="match status" value="1"/>
</dbReference>
<dbReference type="SUPFAM" id="SSF47895">
    <property type="entry name" value="Transducin (alpha subunit), insertion domain"/>
    <property type="match status" value="1"/>
</dbReference>
<dbReference type="Proteomes" id="UP001648503">
    <property type="component" value="Unassembled WGS sequence"/>
</dbReference>
<comment type="caution">
    <text evidence="5">The sequence shown here is derived from an EMBL/GenBank/DDBJ whole genome shotgun (WGS) entry which is preliminary data.</text>
</comment>
<reference evidence="5 6" key="1">
    <citation type="submission" date="2021-02" db="EMBL/GenBank/DDBJ databases">
        <title>Variation within the Batrachochytrium salamandrivorans European outbreak.</title>
        <authorList>
            <person name="Kelly M."/>
            <person name="Pasmans F."/>
            <person name="Shea T.P."/>
            <person name="Munoz J.F."/>
            <person name="Carranza S."/>
            <person name="Cuomo C.A."/>
            <person name="Martel A."/>
        </authorList>
    </citation>
    <scope>NUCLEOTIDE SEQUENCE [LARGE SCALE GENOMIC DNA]</scope>
    <source>
        <strain evidence="5 6">AMFP18/2</strain>
    </source>
</reference>
<protein>
    <submittedName>
        <fullName evidence="5">Uncharacterized protein</fullName>
    </submittedName>
</protein>
<dbReference type="InterPro" id="IPR001019">
    <property type="entry name" value="Gprotein_alpha_su"/>
</dbReference>
<evidence type="ECO:0000256" key="3">
    <source>
        <dbReference type="ARBA" id="ARBA00023134"/>
    </source>
</evidence>
<evidence type="ECO:0000313" key="5">
    <source>
        <dbReference type="EMBL" id="KAH6599769.1"/>
    </source>
</evidence>
<keyword evidence="4" id="KW-0807">Transducer</keyword>
<dbReference type="InterPro" id="IPR011025">
    <property type="entry name" value="GproteinA_insert"/>
</dbReference>
<keyword evidence="1" id="KW-0479">Metal-binding</keyword>
<gene>
    <name evidence="5" type="ORF">BASA50_002794</name>
</gene>
<evidence type="ECO:0000256" key="4">
    <source>
        <dbReference type="ARBA" id="ARBA00023224"/>
    </source>
</evidence>